<dbReference type="PROSITE" id="PS50102">
    <property type="entry name" value="RRM"/>
    <property type="match status" value="1"/>
</dbReference>
<feature type="domain" description="RRM" evidence="4">
    <location>
        <begin position="77"/>
        <end position="202"/>
    </location>
</feature>
<feature type="region of interest" description="Disordered" evidence="3">
    <location>
        <begin position="206"/>
        <end position="358"/>
    </location>
</feature>
<evidence type="ECO:0000256" key="2">
    <source>
        <dbReference type="PROSITE-ProRule" id="PRU00176"/>
    </source>
</evidence>
<evidence type="ECO:0000256" key="1">
    <source>
        <dbReference type="ARBA" id="ARBA00022884"/>
    </source>
</evidence>
<feature type="compositionally biased region" description="Gly residues" evidence="3">
    <location>
        <begin position="280"/>
        <end position="297"/>
    </location>
</feature>
<dbReference type="Pfam" id="PF13865">
    <property type="entry name" value="FoP_duplication"/>
    <property type="match status" value="1"/>
</dbReference>
<organism evidence="5 6">
    <name type="scientific">Rhodotorula mucilaginosa</name>
    <name type="common">Yeast</name>
    <name type="synonym">Rhodotorula rubra</name>
    <dbReference type="NCBI Taxonomy" id="5537"/>
    <lineage>
        <taxon>Eukaryota</taxon>
        <taxon>Fungi</taxon>
        <taxon>Dikarya</taxon>
        <taxon>Basidiomycota</taxon>
        <taxon>Pucciniomycotina</taxon>
        <taxon>Microbotryomycetes</taxon>
        <taxon>Sporidiobolales</taxon>
        <taxon>Sporidiobolaceae</taxon>
        <taxon>Rhodotorula</taxon>
    </lineage>
</organism>
<evidence type="ECO:0000313" key="5">
    <source>
        <dbReference type="EMBL" id="KAG0657653.1"/>
    </source>
</evidence>
<accession>A0A9P6VYS6</accession>
<name>A0A9P6VYS6_RHOMI</name>
<comment type="caution">
    <text evidence="5">The sequence shown here is derived from an EMBL/GenBank/DDBJ whole genome shotgun (WGS) entry which is preliminary data.</text>
</comment>
<gene>
    <name evidence="5" type="ORF">C6P46_006307</name>
</gene>
<feature type="region of interest" description="Disordered" evidence="3">
    <location>
        <begin position="1"/>
        <end position="78"/>
    </location>
</feature>
<dbReference type="SMART" id="SM00360">
    <property type="entry name" value="RRM"/>
    <property type="match status" value="1"/>
</dbReference>
<dbReference type="PANTHER" id="PTHR19965:SF82">
    <property type="entry name" value="THO COMPLEX SUBUNIT 4"/>
    <property type="match status" value="1"/>
</dbReference>
<feature type="compositionally biased region" description="Low complexity" evidence="3">
    <location>
        <begin position="247"/>
        <end position="260"/>
    </location>
</feature>
<keyword evidence="6" id="KW-1185">Reference proteome</keyword>
<dbReference type="InterPro" id="IPR051229">
    <property type="entry name" value="ALYREF_mRNA_export"/>
</dbReference>
<dbReference type="InterPro" id="IPR025715">
    <property type="entry name" value="FoP_C"/>
</dbReference>
<dbReference type="Gene3D" id="3.30.70.330">
    <property type="match status" value="1"/>
</dbReference>
<dbReference type="Proteomes" id="UP000777482">
    <property type="component" value="Unassembled WGS sequence"/>
</dbReference>
<dbReference type="PANTHER" id="PTHR19965">
    <property type="entry name" value="RNA AND EXPORT FACTOR BINDING PROTEIN"/>
    <property type="match status" value="1"/>
</dbReference>
<dbReference type="GO" id="GO:0003729">
    <property type="term" value="F:mRNA binding"/>
    <property type="evidence" value="ECO:0007669"/>
    <property type="project" value="TreeGrafter"/>
</dbReference>
<dbReference type="InterPro" id="IPR035979">
    <property type="entry name" value="RBD_domain_sf"/>
</dbReference>
<evidence type="ECO:0000313" key="6">
    <source>
        <dbReference type="Proteomes" id="UP000777482"/>
    </source>
</evidence>
<sequence length="358" mass="36411">MASLLERTLGAVRKENTGGQGNRRVSGGGESRASPYARPEGGSWKHDRFGETEEASDSARQGGRSAVSSRGDQGPSPKLVITNLHYEVSERELEVLFVQIGPIAAGPKIKNRRHRNGSTPTGSLTILISLSLSLLASPLYFPFHSSSDESSCVREQKFDRSGRSEGVAWVTFASEKHAAAAKEAFDGALAKGEPIKVDFDYRIDRPEQRGTPAAGSLLARVGGPVDGGNTRGPKFASSAAGGGRGTGPRYSAGRSERGVGSSSGAGPRGGGGRESRDGGRASGGGGGRGGGRGAGGRGGERFKAQPKSGGDLDAELEAFMKAPSGGSSSSAAKAAPQTTTAAAAPAPEATSGGDVEMA</sequence>
<proteinExistence type="predicted"/>
<dbReference type="GO" id="GO:0005634">
    <property type="term" value="C:nucleus"/>
    <property type="evidence" value="ECO:0007669"/>
    <property type="project" value="TreeGrafter"/>
</dbReference>
<dbReference type="AlphaFoldDB" id="A0A9P6VYS6"/>
<feature type="compositionally biased region" description="Gly residues" evidence="3">
    <location>
        <begin position="261"/>
        <end position="270"/>
    </location>
</feature>
<keyword evidence="1 2" id="KW-0694">RNA-binding</keyword>
<dbReference type="SMART" id="SM01218">
    <property type="entry name" value="FoP_duplication"/>
    <property type="match status" value="1"/>
</dbReference>
<reference evidence="5 6" key="1">
    <citation type="submission" date="2020-11" db="EMBL/GenBank/DDBJ databases">
        <title>Kefir isolates.</title>
        <authorList>
            <person name="Marcisauskas S."/>
            <person name="Kim Y."/>
            <person name="Blasche S."/>
        </authorList>
    </citation>
    <scope>NUCLEOTIDE SEQUENCE [LARGE SCALE GENOMIC DNA]</scope>
    <source>
        <strain evidence="5 6">KR</strain>
    </source>
</reference>
<dbReference type="SUPFAM" id="SSF54928">
    <property type="entry name" value="RNA-binding domain, RBD"/>
    <property type="match status" value="1"/>
</dbReference>
<protein>
    <recommendedName>
        <fullName evidence="4">RRM domain-containing protein</fullName>
    </recommendedName>
</protein>
<feature type="compositionally biased region" description="Gly residues" evidence="3">
    <location>
        <begin position="18"/>
        <end position="30"/>
    </location>
</feature>
<evidence type="ECO:0000259" key="4">
    <source>
        <dbReference type="PROSITE" id="PS50102"/>
    </source>
</evidence>
<dbReference type="EMBL" id="PUHQ01000078">
    <property type="protein sequence ID" value="KAG0657653.1"/>
    <property type="molecule type" value="Genomic_DNA"/>
</dbReference>
<dbReference type="InterPro" id="IPR000504">
    <property type="entry name" value="RRM_dom"/>
</dbReference>
<feature type="compositionally biased region" description="Low complexity" evidence="3">
    <location>
        <begin position="322"/>
        <end position="358"/>
    </location>
</feature>
<evidence type="ECO:0000256" key="3">
    <source>
        <dbReference type="SAM" id="MobiDB-lite"/>
    </source>
</evidence>
<dbReference type="OrthoDB" id="5382468at2759"/>
<dbReference type="InterPro" id="IPR012677">
    <property type="entry name" value="Nucleotide-bd_a/b_plait_sf"/>
</dbReference>